<feature type="domain" description="Small zinc finger protein HVO-2753-like zinc-binding pocket" evidence="1">
    <location>
        <begin position="18"/>
        <end position="63"/>
    </location>
</feature>
<dbReference type="PANTHER" id="PTHR40733:SF1">
    <property type="entry name" value="SMALL ZINC FINGER PROTEIN HVO-2753-LIKE ZINC-BINDING POCKET DOMAIN-CONTAINING PROTEIN"/>
    <property type="match status" value="1"/>
</dbReference>
<comment type="caution">
    <text evidence="3">The sequence shown here is derived from an EMBL/GenBank/DDBJ whole genome shotgun (WGS) entry which is preliminary data.</text>
</comment>
<sequence>MSATALPVVHEAAPIKICTCCKKTITPYEKATSFKCPNCGIVVIWRCQRCRASSVPYKCPNCGFEGP</sequence>
<dbReference type="PANTHER" id="PTHR40733">
    <property type="entry name" value="ZINC-RIBBON RNA-BINDING PROTEIN INVOLVED IN TRANSLATION-RELATED"/>
    <property type="match status" value="1"/>
</dbReference>
<dbReference type="InterPro" id="IPR044720">
    <property type="entry name" value="HVO_2753-like"/>
</dbReference>
<dbReference type="EMBL" id="DTCK01000041">
    <property type="protein sequence ID" value="HGQ36518.1"/>
    <property type="molecule type" value="Genomic_DNA"/>
</dbReference>
<evidence type="ECO:0000313" key="3">
    <source>
        <dbReference type="EMBL" id="HGQ64752.1"/>
    </source>
</evidence>
<name>A0A7C4NTN4_9CREN</name>
<gene>
    <name evidence="3" type="ORF">ENU08_05850</name>
    <name evidence="2" type="ORF">ENU41_07615</name>
</gene>
<organism evidence="3">
    <name type="scientific">Ignisphaera aggregans</name>
    <dbReference type="NCBI Taxonomy" id="334771"/>
    <lineage>
        <taxon>Archaea</taxon>
        <taxon>Thermoproteota</taxon>
        <taxon>Thermoprotei</taxon>
        <taxon>Desulfurococcales</taxon>
        <taxon>Desulfurococcaceae</taxon>
        <taxon>Ignisphaera</taxon>
    </lineage>
</organism>
<evidence type="ECO:0000259" key="1">
    <source>
        <dbReference type="Pfam" id="PF07754"/>
    </source>
</evidence>
<dbReference type="NCBIfam" id="NF011481">
    <property type="entry name" value="PRK14890.1"/>
    <property type="match status" value="1"/>
</dbReference>
<dbReference type="Pfam" id="PF07754">
    <property type="entry name" value="HVO_2753_ZBP"/>
    <property type="match status" value="1"/>
</dbReference>
<evidence type="ECO:0000313" key="2">
    <source>
        <dbReference type="EMBL" id="HGQ36518.1"/>
    </source>
</evidence>
<dbReference type="AlphaFoldDB" id="A0A7C4NTN4"/>
<accession>A0A7C4NTN4</accession>
<dbReference type="EMBL" id="DTBD01000050">
    <property type="protein sequence ID" value="HGQ64752.1"/>
    <property type="molecule type" value="Genomic_DNA"/>
</dbReference>
<proteinExistence type="predicted"/>
<protein>
    <submittedName>
        <fullName evidence="3">DUF1610 domain-containing protein</fullName>
    </submittedName>
</protein>
<dbReference type="InterPro" id="IPR011668">
    <property type="entry name" value="HVO_2753-like_ZBP"/>
</dbReference>
<reference evidence="3" key="1">
    <citation type="journal article" date="2020" name="mSystems">
        <title>Genome- and Community-Level Interaction Insights into Carbon Utilization and Element Cycling Functions of Hydrothermarchaeota in Hydrothermal Sediment.</title>
        <authorList>
            <person name="Zhou Z."/>
            <person name="Liu Y."/>
            <person name="Xu W."/>
            <person name="Pan J."/>
            <person name="Luo Z.H."/>
            <person name="Li M."/>
        </authorList>
    </citation>
    <scope>NUCLEOTIDE SEQUENCE [LARGE SCALE GENOMIC DNA]</scope>
    <source>
        <strain evidence="3">SpSt-637</strain>
        <strain evidence="2">SpSt-667</strain>
    </source>
</reference>